<evidence type="ECO:0000256" key="15">
    <source>
        <dbReference type="PIRNR" id="PIRNR001007"/>
    </source>
</evidence>
<comment type="cofactor">
    <cofactor evidence="1">
        <name>Mg(2+)</name>
        <dbReference type="ChEBI" id="CHEBI:18420"/>
    </cofactor>
</comment>
<proteinExistence type="inferred from homology"/>
<evidence type="ECO:0000256" key="10">
    <source>
        <dbReference type="ARBA" id="ARBA00023172"/>
    </source>
</evidence>
<dbReference type="RefSeq" id="WP_111313671.1">
    <property type="nucleotide sequence ID" value="NZ_QEQD01000014.1"/>
</dbReference>
<evidence type="ECO:0000256" key="6">
    <source>
        <dbReference type="ARBA" id="ARBA00022759"/>
    </source>
</evidence>
<evidence type="ECO:0000256" key="1">
    <source>
        <dbReference type="ARBA" id="ARBA00001946"/>
    </source>
</evidence>
<evidence type="ECO:0000256" key="12">
    <source>
        <dbReference type="ARBA" id="ARBA00024745"/>
    </source>
</evidence>
<keyword evidence="8 15" id="KW-0378">Hydrolase</keyword>
<keyword evidence="6 15" id="KW-0255">Endonuclease</keyword>
<dbReference type="EMBL" id="QEQD01000014">
    <property type="protein sequence ID" value="RDE99869.1"/>
    <property type="molecule type" value="Genomic_DNA"/>
</dbReference>
<evidence type="ECO:0000313" key="16">
    <source>
        <dbReference type="EMBL" id="RDE99869.1"/>
    </source>
</evidence>
<dbReference type="GO" id="GO:0000287">
    <property type="term" value="F:magnesium ion binding"/>
    <property type="evidence" value="ECO:0007669"/>
    <property type="project" value="InterPro"/>
</dbReference>
<comment type="similarity">
    <text evidence="15">Belongs to the rusA family.</text>
</comment>
<dbReference type="PIRSF" id="PIRSF001007">
    <property type="entry name" value="RusA"/>
    <property type="match status" value="1"/>
</dbReference>
<dbReference type="InterPro" id="IPR008822">
    <property type="entry name" value="Endonuclease_RusA-like"/>
</dbReference>
<sequence length="121" mass="13745">MSDKRKLEIALPFPPSVNHYWRHTRAGKHYISDEGKRFQSQVFMRCMAELPFTQAVGISVEVTMPDNRARDLDNLWKVLLDSLSKAKIIEDDCWQKVPSIAMKAVGVSKENAGVVVTIEEV</sequence>
<evidence type="ECO:0000256" key="11">
    <source>
        <dbReference type="ARBA" id="ARBA00023204"/>
    </source>
</evidence>
<keyword evidence="9" id="KW-0460">Magnesium</keyword>
<evidence type="ECO:0000256" key="14">
    <source>
        <dbReference type="ARBA" id="ARBA00029488"/>
    </source>
</evidence>
<dbReference type="SUPFAM" id="SSF103084">
    <property type="entry name" value="Holliday junction resolvase RusA"/>
    <property type="match status" value="1"/>
</dbReference>
<evidence type="ECO:0000256" key="8">
    <source>
        <dbReference type="ARBA" id="ARBA00022801"/>
    </source>
</evidence>
<dbReference type="InterPro" id="IPR036614">
    <property type="entry name" value="RusA-like_sf"/>
</dbReference>
<keyword evidence="5" id="KW-0479">Metal-binding</keyword>
<comment type="catalytic activity">
    <reaction evidence="13 15">
        <text>Endonucleolytic cleavage at a junction such as a reciprocal single-stranded crossover between two homologous DNA duplexes (Holliday junction).</text>
        <dbReference type="EC" id="3.1.21.10"/>
    </reaction>
</comment>
<dbReference type="GO" id="GO:0008821">
    <property type="term" value="F:crossover junction DNA endonuclease activity"/>
    <property type="evidence" value="ECO:0007669"/>
    <property type="project" value="UniProtKB-EC"/>
</dbReference>
<keyword evidence="4 15" id="KW-0540">Nuclease</keyword>
<evidence type="ECO:0000256" key="2">
    <source>
        <dbReference type="ARBA" id="ARBA00011738"/>
    </source>
</evidence>
<dbReference type="AlphaFoldDB" id="A0A369Z9G3"/>
<dbReference type="GO" id="GO:0006281">
    <property type="term" value="P:DNA repair"/>
    <property type="evidence" value="ECO:0007669"/>
    <property type="project" value="UniProtKB-KW"/>
</dbReference>
<evidence type="ECO:0000256" key="4">
    <source>
        <dbReference type="ARBA" id="ARBA00022722"/>
    </source>
</evidence>
<evidence type="ECO:0000256" key="13">
    <source>
        <dbReference type="ARBA" id="ARBA00029354"/>
    </source>
</evidence>
<protein>
    <recommendedName>
        <fullName evidence="3 15">Crossover junction endodeoxyribonuclease rusA</fullName>
        <ecNumber evidence="14 15">3.1.21.10</ecNumber>
    </recommendedName>
</protein>
<keyword evidence="10" id="KW-0233">DNA recombination</keyword>
<evidence type="ECO:0000256" key="7">
    <source>
        <dbReference type="ARBA" id="ARBA00022763"/>
    </source>
</evidence>
<comment type="subunit">
    <text evidence="2">Homodimer.</text>
</comment>
<evidence type="ECO:0000256" key="3">
    <source>
        <dbReference type="ARBA" id="ARBA00014885"/>
    </source>
</evidence>
<comment type="function">
    <text evidence="15">Endonuclease that resolves Holliday junction intermediates made during homologous genetic recombination and DNA repair. Exhibits sequence and structure-selective cleavage of four-way DNA junctions, where it introduces symmetrical nicks in two strands of the same polarity at the 5' side of dinucleotides. Corrects the defects in genetic recombination and DNA repair associated with inactivation of ruvAB or ruvC.</text>
</comment>
<accession>A0A369Z9G3</accession>
<keyword evidence="11 15" id="KW-0234">DNA repair</keyword>
<gene>
    <name evidence="16" type="ORF">DPV98_10390</name>
</gene>
<name>A0A369Z9G3_HAEPH</name>
<evidence type="ECO:0000313" key="17">
    <source>
        <dbReference type="Proteomes" id="UP000253999"/>
    </source>
</evidence>
<reference evidence="16 17" key="1">
    <citation type="submission" date="2018-05" db="EMBL/GenBank/DDBJ databases">
        <title>Draft Genome Sequences for a Diverse set of 7 Haemophilus Species.</title>
        <authorList>
            <person name="Nichols M."/>
            <person name="Topaz N."/>
            <person name="Wang X."/>
            <person name="Wang X."/>
            <person name="Boxrud D."/>
        </authorList>
    </citation>
    <scope>NUCLEOTIDE SEQUENCE [LARGE SCALE GENOMIC DNA]</scope>
    <source>
        <strain evidence="16 17">C2010039593</strain>
    </source>
</reference>
<organism evidence="16 17">
    <name type="scientific">Haemophilus parahaemolyticus</name>
    <dbReference type="NCBI Taxonomy" id="735"/>
    <lineage>
        <taxon>Bacteria</taxon>
        <taxon>Pseudomonadati</taxon>
        <taxon>Pseudomonadota</taxon>
        <taxon>Gammaproteobacteria</taxon>
        <taxon>Pasteurellales</taxon>
        <taxon>Pasteurellaceae</taxon>
        <taxon>Haemophilus</taxon>
    </lineage>
</organism>
<comment type="function">
    <text evidence="12">Endonuclease that resolves Holliday junction intermediates made during homologous genetic recombination and DNA repair. Exhibits sequence and structure-selective cleavage of four-way DNA junctions, where it introduces symmetrical nicks in two strands of the same polarity at the 5' side of CC dinucleotides. Corrects the defects in genetic recombination and DNA repair associated with inactivation of RuvAB or RuvC.</text>
</comment>
<dbReference type="InterPro" id="IPR016281">
    <property type="entry name" value="Endonuclease_RusA"/>
</dbReference>
<dbReference type="EC" id="3.1.21.10" evidence="14 15"/>
<evidence type="ECO:0000256" key="9">
    <source>
        <dbReference type="ARBA" id="ARBA00022842"/>
    </source>
</evidence>
<evidence type="ECO:0000256" key="5">
    <source>
        <dbReference type="ARBA" id="ARBA00022723"/>
    </source>
</evidence>
<dbReference type="Gene3D" id="3.30.1330.70">
    <property type="entry name" value="Holliday junction resolvase RusA"/>
    <property type="match status" value="1"/>
</dbReference>
<dbReference type="GO" id="GO:0006310">
    <property type="term" value="P:DNA recombination"/>
    <property type="evidence" value="ECO:0007669"/>
    <property type="project" value="UniProtKB-KW"/>
</dbReference>
<keyword evidence="7 15" id="KW-0227">DNA damage</keyword>
<comment type="caution">
    <text evidence="16">The sequence shown here is derived from an EMBL/GenBank/DDBJ whole genome shotgun (WGS) entry which is preliminary data.</text>
</comment>
<dbReference type="Pfam" id="PF05866">
    <property type="entry name" value="RusA"/>
    <property type="match status" value="1"/>
</dbReference>
<dbReference type="Proteomes" id="UP000253999">
    <property type="component" value="Unassembled WGS sequence"/>
</dbReference>